<dbReference type="InterPro" id="IPR036388">
    <property type="entry name" value="WH-like_DNA-bd_sf"/>
</dbReference>
<evidence type="ECO:0000259" key="7">
    <source>
        <dbReference type="Pfam" id="PF08281"/>
    </source>
</evidence>
<dbReference type="InterPro" id="IPR013324">
    <property type="entry name" value="RNA_pol_sigma_r3/r4-like"/>
</dbReference>
<evidence type="ECO:0000256" key="5">
    <source>
        <dbReference type="ARBA" id="ARBA00023163"/>
    </source>
</evidence>
<accession>A0ABT8EHB3</accession>
<feature type="domain" description="RNA polymerase sigma factor 70 region 4 type 2" evidence="7">
    <location>
        <begin position="109"/>
        <end position="160"/>
    </location>
</feature>
<dbReference type="NCBIfam" id="TIGR02937">
    <property type="entry name" value="sigma70-ECF"/>
    <property type="match status" value="1"/>
</dbReference>
<gene>
    <name evidence="8" type="ORF">LMS43_04720</name>
</gene>
<dbReference type="InterPro" id="IPR013325">
    <property type="entry name" value="RNA_pol_sigma_r2"/>
</dbReference>
<evidence type="ECO:0000313" key="9">
    <source>
        <dbReference type="Proteomes" id="UP001168613"/>
    </source>
</evidence>
<dbReference type="EMBL" id="JAJHNU010000001">
    <property type="protein sequence ID" value="MDN4120587.1"/>
    <property type="molecule type" value="Genomic_DNA"/>
</dbReference>
<comment type="caution">
    <text evidence="8">The sequence shown here is derived from an EMBL/GenBank/DDBJ whole genome shotgun (WGS) entry which is preliminary data.</text>
</comment>
<protein>
    <submittedName>
        <fullName evidence="8">Sigma-70 family RNA polymerase sigma factor</fullName>
    </submittedName>
</protein>
<comment type="similarity">
    <text evidence="1">Belongs to the sigma-70 factor family. ECF subfamily.</text>
</comment>
<name>A0ABT8EHB3_9BURK</name>
<dbReference type="Pfam" id="PF08281">
    <property type="entry name" value="Sigma70_r4_2"/>
    <property type="match status" value="1"/>
</dbReference>
<keyword evidence="4" id="KW-0238">DNA-binding</keyword>
<keyword evidence="5" id="KW-0804">Transcription</keyword>
<dbReference type="Proteomes" id="UP001168613">
    <property type="component" value="Unassembled WGS sequence"/>
</dbReference>
<evidence type="ECO:0000256" key="4">
    <source>
        <dbReference type="ARBA" id="ARBA00023125"/>
    </source>
</evidence>
<evidence type="ECO:0000256" key="3">
    <source>
        <dbReference type="ARBA" id="ARBA00023082"/>
    </source>
</evidence>
<dbReference type="Gene3D" id="1.10.10.10">
    <property type="entry name" value="Winged helix-like DNA-binding domain superfamily/Winged helix DNA-binding domain"/>
    <property type="match status" value="1"/>
</dbReference>
<dbReference type="Pfam" id="PF04542">
    <property type="entry name" value="Sigma70_r2"/>
    <property type="match status" value="1"/>
</dbReference>
<dbReference type="InterPro" id="IPR039425">
    <property type="entry name" value="RNA_pol_sigma-70-like"/>
</dbReference>
<dbReference type="PANTHER" id="PTHR43133:SF8">
    <property type="entry name" value="RNA POLYMERASE SIGMA FACTOR HI_1459-RELATED"/>
    <property type="match status" value="1"/>
</dbReference>
<feature type="domain" description="RNA polymerase sigma-70 region 2" evidence="6">
    <location>
        <begin position="18"/>
        <end position="76"/>
    </location>
</feature>
<keyword evidence="2" id="KW-0805">Transcription regulation</keyword>
<evidence type="ECO:0000313" key="8">
    <source>
        <dbReference type="EMBL" id="MDN4120587.1"/>
    </source>
</evidence>
<dbReference type="RefSeq" id="WP_266122107.1">
    <property type="nucleotide sequence ID" value="NZ_JAJHNU010000001.1"/>
</dbReference>
<evidence type="ECO:0000259" key="6">
    <source>
        <dbReference type="Pfam" id="PF04542"/>
    </source>
</evidence>
<dbReference type="InterPro" id="IPR014284">
    <property type="entry name" value="RNA_pol_sigma-70_dom"/>
</dbReference>
<dbReference type="Gene3D" id="1.10.1740.10">
    <property type="match status" value="1"/>
</dbReference>
<dbReference type="InterPro" id="IPR007627">
    <property type="entry name" value="RNA_pol_sigma70_r2"/>
</dbReference>
<keyword evidence="3" id="KW-0731">Sigma factor</keyword>
<reference evidence="8" key="1">
    <citation type="submission" date="2021-11" db="EMBL/GenBank/DDBJ databases">
        <title>Draft genome sequence of Alcaligenes endophyticus type strain CCUG 75668T.</title>
        <authorList>
            <person name="Salva-Serra F."/>
            <person name="Duran R.E."/>
            <person name="Seeger M."/>
            <person name="Moore E.R.B."/>
            <person name="Jaen-Luchoro D."/>
        </authorList>
    </citation>
    <scope>NUCLEOTIDE SEQUENCE</scope>
    <source>
        <strain evidence="8">CCUG 75668</strain>
    </source>
</reference>
<organism evidence="8 9">
    <name type="scientific">Alcaligenes endophyticus</name>
    <dbReference type="NCBI Taxonomy" id="1929088"/>
    <lineage>
        <taxon>Bacteria</taxon>
        <taxon>Pseudomonadati</taxon>
        <taxon>Pseudomonadota</taxon>
        <taxon>Betaproteobacteria</taxon>
        <taxon>Burkholderiales</taxon>
        <taxon>Alcaligenaceae</taxon>
        <taxon>Alcaligenes</taxon>
    </lineage>
</organism>
<evidence type="ECO:0000256" key="2">
    <source>
        <dbReference type="ARBA" id="ARBA00023015"/>
    </source>
</evidence>
<dbReference type="PANTHER" id="PTHR43133">
    <property type="entry name" value="RNA POLYMERASE ECF-TYPE SIGMA FACTO"/>
    <property type="match status" value="1"/>
</dbReference>
<sequence>MSELLRRRLRQSLLARYEQLRTRLERVLGSPEDAADALQETWVRIEGISSASVVHNDDAYLWRMANNIAVDAHHKRYKLLTTVELDDLVHIVDEGADTLQQVAAKLEMQQLLAMLQDMPERPRLVLLAARVDGLSYAQIAQQHNMSTALVNKEMCRALAYLRKQLASRLNN</sequence>
<dbReference type="InterPro" id="IPR013249">
    <property type="entry name" value="RNA_pol_sigma70_r4_t2"/>
</dbReference>
<keyword evidence="9" id="KW-1185">Reference proteome</keyword>
<evidence type="ECO:0000256" key="1">
    <source>
        <dbReference type="ARBA" id="ARBA00010641"/>
    </source>
</evidence>
<proteinExistence type="inferred from homology"/>
<dbReference type="SUPFAM" id="SSF88946">
    <property type="entry name" value="Sigma2 domain of RNA polymerase sigma factors"/>
    <property type="match status" value="1"/>
</dbReference>
<dbReference type="SUPFAM" id="SSF88659">
    <property type="entry name" value="Sigma3 and sigma4 domains of RNA polymerase sigma factors"/>
    <property type="match status" value="1"/>
</dbReference>